<evidence type="ECO:0000256" key="1">
    <source>
        <dbReference type="SAM" id="MobiDB-lite"/>
    </source>
</evidence>
<protein>
    <recommendedName>
        <fullName evidence="3">Peptidase S1 domain-containing protein</fullName>
    </recommendedName>
</protein>
<dbReference type="Proteomes" id="UP000825002">
    <property type="component" value="Unassembled WGS sequence"/>
</dbReference>
<feature type="region of interest" description="Disordered" evidence="1">
    <location>
        <begin position="60"/>
        <end position="226"/>
    </location>
</feature>
<feature type="compositionally biased region" description="Basic residues" evidence="1">
    <location>
        <begin position="91"/>
        <end position="157"/>
    </location>
</feature>
<organism evidence="4 5">
    <name type="scientific">Fragariocoptes setiger</name>
    <dbReference type="NCBI Taxonomy" id="1670756"/>
    <lineage>
        <taxon>Eukaryota</taxon>
        <taxon>Metazoa</taxon>
        <taxon>Ecdysozoa</taxon>
        <taxon>Arthropoda</taxon>
        <taxon>Chelicerata</taxon>
        <taxon>Arachnida</taxon>
        <taxon>Acari</taxon>
        <taxon>Acariformes</taxon>
        <taxon>Trombidiformes</taxon>
        <taxon>Prostigmata</taxon>
        <taxon>Eupodina</taxon>
        <taxon>Eriophyoidea</taxon>
        <taxon>Phytoptidae</taxon>
        <taxon>Fragariocoptes</taxon>
    </lineage>
</organism>
<feature type="signal peptide" evidence="2">
    <location>
        <begin position="1"/>
        <end position="30"/>
    </location>
</feature>
<dbReference type="Pfam" id="PF00089">
    <property type="entry name" value="Trypsin"/>
    <property type="match status" value="1"/>
</dbReference>
<dbReference type="EMBL" id="JAIFTH010000182">
    <property type="protein sequence ID" value="KAG9510295.1"/>
    <property type="molecule type" value="Genomic_DNA"/>
</dbReference>
<feature type="compositionally biased region" description="Low complexity" evidence="1">
    <location>
        <begin position="193"/>
        <end position="211"/>
    </location>
</feature>
<sequence length="323" mass="34670">MRFLRQPLSSSHLSLTLAIILCVSCTICNAMFLDDGESSGAVIVNDKVSDTVSAPLISVAKSPSAPETQVASSEPAAGDDAAQSRAVITKPKPKPKPPKRKPATTRKPITKKPITKKPITKKPVKRTTKKPTPKHGSKKPSTTKKPAHKHTSKKPSSTKKPGPTKKQASTKKPSSTKRPGPVKTSAKPKNKTTKQPGGKTTTGKPKNNKSTTPKRNKGKDSTDDPNYCKTHTLEDGCFKTPIVGKKGDSGGPVVCETTRNNWAVTGIVSYGTSKCNGKSRYGWHGVYTDILQVRQALDKLIRYVCARSNSNVMCPATSVMYGK</sequence>
<feature type="chain" id="PRO_5045633688" description="Peptidase S1 domain-containing protein" evidence="2">
    <location>
        <begin position="31"/>
        <end position="323"/>
    </location>
</feature>
<dbReference type="InterPro" id="IPR001254">
    <property type="entry name" value="Trypsin_dom"/>
</dbReference>
<accession>A0ABQ7SA34</accession>
<evidence type="ECO:0000313" key="4">
    <source>
        <dbReference type="EMBL" id="KAG9510295.1"/>
    </source>
</evidence>
<comment type="caution">
    <text evidence="4">The sequence shown here is derived from an EMBL/GenBank/DDBJ whole genome shotgun (WGS) entry which is preliminary data.</text>
</comment>
<keyword evidence="5" id="KW-1185">Reference proteome</keyword>
<evidence type="ECO:0000259" key="3">
    <source>
        <dbReference type="Pfam" id="PF00089"/>
    </source>
</evidence>
<dbReference type="InterPro" id="IPR043504">
    <property type="entry name" value="Peptidase_S1_PA_chymotrypsin"/>
</dbReference>
<dbReference type="InterPro" id="IPR009003">
    <property type="entry name" value="Peptidase_S1_PA"/>
</dbReference>
<keyword evidence="2" id="KW-0732">Signal</keyword>
<proteinExistence type="predicted"/>
<gene>
    <name evidence="4" type="ORF">GZH46_01168</name>
</gene>
<name>A0ABQ7SA34_9ACAR</name>
<dbReference type="SUPFAM" id="SSF50494">
    <property type="entry name" value="Trypsin-like serine proteases"/>
    <property type="match status" value="1"/>
</dbReference>
<evidence type="ECO:0000256" key="2">
    <source>
        <dbReference type="SAM" id="SignalP"/>
    </source>
</evidence>
<evidence type="ECO:0000313" key="5">
    <source>
        <dbReference type="Proteomes" id="UP000825002"/>
    </source>
</evidence>
<reference evidence="4 5" key="1">
    <citation type="submission" date="2020-10" db="EMBL/GenBank/DDBJ databases">
        <authorList>
            <person name="Klimov P.B."/>
            <person name="Dyachkov S.M."/>
            <person name="Chetverikov P.E."/>
        </authorList>
    </citation>
    <scope>NUCLEOTIDE SEQUENCE [LARGE SCALE GENOMIC DNA]</scope>
    <source>
        <strain evidence="4">BMOC 18-1129-001#AD2665</strain>
        <tissue evidence="4">Entire mites</tissue>
    </source>
</reference>
<dbReference type="Gene3D" id="2.40.10.10">
    <property type="entry name" value="Trypsin-like serine proteases"/>
    <property type="match status" value="1"/>
</dbReference>
<feature type="domain" description="Peptidase S1" evidence="3">
    <location>
        <begin position="180"/>
        <end position="292"/>
    </location>
</feature>